<dbReference type="InterPro" id="IPR004680">
    <property type="entry name" value="Cit_transptr-like_dom"/>
</dbReference>
<evidence type="ECO:0000256" key="2">
    <source>
        <dbReference type="ARBA" id="ARBA00022448"/>
    </source>
</evidence>
<evidence type="ECO:0000256" key="4">
    <source>
        <dbReference type="ARBA" id="ARBA00022692"/>
    </source>
</evidence>
<dbReference type="EMBL" id="JACHHI010000002">
    <property type="protein sequence ID" value="MBB6477453.1"/>
    <property type="molecule type" value="Genomic_DNA"/>
</dbReference>
<evidence type="ECO:0000256" key="3">
    <source>
        <dbReference type="ARBA" id="ARBA00022475"/>
    </source>
</evidence>
<dbReference type="Pfam" id="PF03600">
    <property type="entry name" value="CitMHS"/>
    <property type="match status" value="1"/>
</dbReference>
<evidence type="ECO:0000313" key="9">
    <source>
        <dbReference type="EMBL" id="MBB6477453.1"/>
    </source>
</evidence>
<feature type="transmembrane region" description="Helical" evidence="7">
    <location>
        <begin position="116"/>
        <end position="137"/>
    </location>
</feature>
<evidence type="ECO:0000256" key="7">
    <source>
        <dbReference type="SAM" id="Phobius"/>
    </source>
</evidence>
<comment type="caution">
    <text evidence="9">The sequence shown here is derived from an EMBL/GenBank/DDBJ whole genome shotgun (WGS) entry which is preliminary data.</text>
</comment>
<comment type="subcellular location">
    <subcellularLocation>
        <location evidence="1">Cell membrane</location>
        <topology evidence="1">Multi-pass membrane protein</topology>
    </subcellularLocation>
</comment>
<keyword evidence="10" id="KW-1185">Reference proteome</keyword>
<feature type="transmembrane region" description="Helical" evidence="7">
    <location>
        <begin position="77"/>
        <end position="104"/>
    </location>
</feature>
<feature type="transmembrane region" description="Helical" evidence="7">
    <location>
        <begin position="244"/>
        <end position="264"/>
    </location>
</feature>
<dbReference type="AlphaFoldDB" id="A0A841R122"/>
<protein>
    <submittedName>
        <fullName evidence="9">Na+/H+ antiporter NhaD/arsenite permease-like protein</fullName>
    </submittedName>
</protein>
<evidence type="ECO:0000313" key="10">
    <source>
        <dbReference type="Proteomes" id="UP000591941"/>
    </source>
</evidence>
<dbReference type="PANTHER" id="PTHR43302">
    <property type="entry name" value="TRANSPORTER ARSB-RELATED"/>
    <property type="match status" value="1"/>
</dbReference>
<dbReference type="GeneID" id="93485761"/>
<feature type="transmembrane region" description="Helical" evidence="7">
    <location>
        <begin position="269"/>
        <end position="290"/>
    </location>
</feature>
<dbReference type="GO" id="GO:0005886">
    <property type="term" value="C:plasma membrane"/>
    <property type="evidence" value="ECO:0007669"/>
    <property type="project" value="UniProtKB-SubCell"/>
</dbReference>
<dbReference type="Proteomes" id="UP000591941">
    <property type="component" value="Unassembled WGS sequence"/>
</dbReference>
<accession>A0A841R122</accession>
<feature type="transmembrane region" description="Helical" evidence="7">
    <location>
        <begin position="34"/>
        <end position="56"/>
    </location>
</feature>
<name>A0A841R122_9FIRM</name>
<evidence type="ECO:0000256" key="6">
    <source>
        <dbReference type="ARBA" id="ARBA00023136"/>
    </source>
</evidence>
<gene>
    <name evidence="9" type="ORF">HNR45_000483</name>
</gene>
<evidence type="ECO:0000256" key="1">
    <source>
        <dbReference type="ARBA" id="ARBA00004651"/>
    </source>
</evidence>
<dbReference type="OrthoDB" id="3177666at2"/>
<keyword evidence="3" id="KW-1003">Cell membrane</keyword>
<feature type="transmembrane region" description="Helical" evidence="7">
    <location>
        <begin position="203"/>
        <end position="224"/>
    </location>
</feature>
<organism evidence="9 10">
    <name type="scientific">Negativicoccus succinicivorans</name>
    <dbReference type="NCBI Taxonomy" id="620903"/>
    <lineage>
        <taxon>Bacteria</taxon>
        <taxon>Bacillati</taxon>
        <taxon>Bacillota</taxon>
        <taxon>Negativicutes</taxon>
        <taxon>Veillonellales</taxon>
        <taxon>Veillonellaceae</taxon>
        <taxon>Negativicoccus</taxon>
    </lineage>
</organism>
<feature type="transmembrane region" description="Helical" evidence="7">
    <location>
        <begin position="310"/>
        <end position="333"/>
    </location>
</feature>
<keyword evidence="6 7" id="KW-0472">Membrane</keyword>
<reference evidence="9 10" key="1">
    <citation type="submission" date="2020-08" db="EMBL/GenBank/DDBJ databases">
        <title>Genomic Encyclopedia of Type Strains, Phase IV (KMG-IV): sequencing the most valuable type-strain genomes for metagenomic binning, comparative biology and taxonomic classification.</title>
        <authorList>
            <person name="Goeker M."/>
        </authorList>
    </citation>
    <scope>NUCLEOTIDE SEQUENCE [LARGE SCALE GENOMIC DNA]</scope>
    <source>
        <strain evidence="9 10">DSM 21255</strain>
    </source>
</reference>
<evidence type="ECO:0000259" key="8">
    <source>
        <dbReference type="Pfam" id="PF03600"/>
    </source>
</evidence>
<feature type="domain" description="Citrate transporter-like" evidence="8">
    <location>
        <begin position="17"/>
        <end position="302"/>
    </location>
</feature>
<sequence length="372" mass="41440">MKELWTTFIHDKMLIIASVVAFLSMLIVTPDAMYLSYFNGRTLVSMWLLMMVIAGLRRNHFFRWLARRLLQVGDKAHHVVLALLFFAFAMATFVTNDVAIFITLPLAMRTLRGAGLMQYGAFVAVLVGLAANCGSMLTPIGNPQNMFLFSATQLTALEIVKTTGPFALLAALLMYRRVSTHLPHTPITIQEFKPLSAQSKRNIALYLGALIVALLAIGNVLPLYPTAGVLFILTYLVYPHTHRHVDYGLLLTLCAFFIVAGNAVRMDWLAAYIVPLVARWPFTTAFLLSQCISDVPTAILLEPFGAPPRFLLLGVNLGAWGSPVASLASLIVFRLYKREKETYPPAFWPNFIRNNAYFLLLGLLLALLLGYR</sequence>
<keyword evidence="4 7" id="KW-0812">Transmembrane</keyword>
<proteinExistence type="predicted"/>
<dbReference type="PANTHER" id="PTHR43302:SF5">
    <property type="entry name" value="TRANSPORTER ARSB-RELATED"/>
    <property type="match status" value="1"/>
</dbReference>
<feature type="transmembrane region" description="Helical" evidence="7">
    <location>
        <begin position="354"/>
        <end position="371"/>
    </location>
</feature>
<dbReference type="GO" id="GO:0055085">
    <property type="term" value="P:transmembrane transport"/>
    <property type="evidence" value="ECO:0007669"/>
    <property type="project" value="InterPro"/>
</dbReference>
<feature type="transmembrane region" description="Helical" evidence="7">
    <location>
        <begin position="12"/>
        <end position="28"/>
    </location>
</feature>
<keyword evidence="2" id="KW-0813">Transport</keyword>
<evidence type="ECO:0000256" key="5">
    <source>
        <dbReference type="ARBA" id="ARBA00022989"/>
    </source>
</evidence>
<keyword evidence="5 7" id="KW-1133">Transmembrane helix</keyword>
<dbReference type="RefSeq" id="WP_159823110.1">
    <property type="nucleotide sequence ID" value="NZ_CABWNB010000003.1"/>
</dbReference>